<evidence type="ECO:0000256" key="1">
    <source>
        <dbReference type="SAM" id="SignalP"/>
    </source>
</evidence>
<keyword evidence="1" id="KW-0732">Signal</keyword>
<dbReference type="RefSeq" id="WP_263542624.1">
    <property type="nucleotide sequence ID" value="NZ_JAOVZO020000023.1"/>
</dbReference>
<dbReference type="SUPFAM" id="SSF48371">
    <property type="entry name" value="ARM repeat"/>
    <property type="match status" value="1"/>
</dbReference>
<name>A0A9X3YSB6_9GAMM</name>
<dbReference type="InterPro" id="IPR011989">
    <property type="entry name" value="ARM-like"/>
</dbReference>
<gene>
    <name evidence="2" type="ORF">OD750_026480</name>
</gene>
<evidence type="ECO:0000313" key="2">
    <source>
        <dbReference type="EMBL" id="MDC8016088.1"/>
    </source>
</evidence>
<dbReference type="Gene3D" id="1.25.10.10">
    <property type="entry name" value="Leucine-rich Repeat Variant"/>
    <property type="match status" value="1"/>
</dbReference>
<accession>A0A9X3YSB6</accession>
<reference evidence="2" key="1">
    <citation type="submission" date="2023-02" db="EMBL/GenBank/DDBJ databases">
        <title>Tahibacter soli sp. nov. isolated from soil.</title>
        <authorList>
            <person name="Baek J.H."/>
            <person name="Lee J.K."/>
            <person name="Choi D.G."/>
            <person name="Jeon C.O."/>
        </authorList>
    </citation>
    <scope>NUCLEOTIDE SEQUENCE</scope>
    <source>
        <strain evidence="2">BL</strain>
    </source>
</reference>
<dbReference type="InterPro" id="IPR016024">
    <property type="entry name" value="ARM-type_fold"/>
</dbReference>
<proteinExistence type="predicted"/>
<dbReference type="Pfam" id="PF13646">
    <property type="entry name" value="HEAT_2"/>
    <property type="match status" value="1"/>
</dbReference>
<comment type="caution">
    <text evidence="2">The sequence shown here is derived from an EMBL/GenBank/DDBJ whole genome shotgun (WGS) entry which is preliminary data.</text>
</comment>
<organism evidence="2 3">
    <name type="scientific">Tahibacter soli</name>
    <dbReference type="NCBI Taxonomy" id="2983605"/>
    <lineage>
        <taxon>Bacteria</taxon>
        <taxon>Pseudomonadati</taxon>
        <taxon>Pseudomonadota</taxon>
        <taxon>Gammaproteobacteria</taxon>
        <taxon>Lysobacterales</taxon>
        <taxon>Rhodanobacteraceae</taxon>
        <taxon>Tahibacter</taxon>
    </lineage>
</organism>
<keyword evidence="3" id="KW-1185">Reference proteome</keyword>
<protein>
    <submittedName>
        <fullName evidence="2">HEAT repeat domain-containing protein</fullName>
    </submittedName>
</protein>
<evidence type="ECO:0000313" key="3">
    <source>
        <dbReference type="Proteomes" id="UP001139971"/>
    </source>
</evidence>
<feature type="signal peptide" evidence="1">
    <location>
        <begin position="1"/>
        <end position="17"/>
    </location>
</feature>
<dbReference type="EMBL" id="JAOVZO020000023">
    <property type="protein sequence ID" value="MDC8016088.1"/>
    <property type="molecule type" value="Genomic_DNA"/>
</dbReference>
<dbReference type="AlphaFoldDB" id="A0A9X3YSB6"/>
<sequence length="291" mass="32129">MRWAIGLCGLGAAAAFAASPDLRTLVVAQLRAIGEPLFDRGAATEPRFDPFYADMVESLPPQQKVEQALELAINRRVGATDYIVQNAQRWRGTFEPSEKLAMLIRLSGDAPLIEVRMAGFEIYLAQYGFEKSPAEVDRLLQRMRNDPRGASAWVLWNIAVLGARGVERERVFAELTAGLRTDDEGMRRWAVDSLAKFGGVEIVEPLLAVARDEPSAVVRERAFCALAQSGTLLVAERYHAVPGLLSIAADAKSDRQSVGWAYQALREITDTYDLPDDADAWRERLRAAGLL</sequence>
<dbReference type="Proteomes" id="UP001139971">
    <property type="component" value="Unassembled WGS sequence"/>
</dbReference>
<feature type="chain" id="PRO_5040857317" evidence="1">
    <location>
        <begin position="18"/>
        <end position="291"/>
    </location>
</feature>